<dbReference type="AlphaFoldDB" id="A0A1R3JJX1"/>
<dbReference type="EMBL" id="AWWV01007710">
    <property type="protein sequence ID" value="OMO95156.1"/>
    <property type="molecule type" value="Genomic_DNA"/>
</dbReference>
<protein>
    <submittedName>
        <fullName evidence="1">Uncharacterized protein</fullName>
    </submittedName>
</protein>
<dbReference type="Proteomes" id="UP000188268">
    <property type="component" value="Unassembled WGS sequence"/>
</dbReference>
<sequence length="65" mass="7370">MADCSLSISSGPPSLNYPRLIAFASIPYLRLRLARAGLPSKDMGFWAHKKLFLAFYFRCETEDNN</sequence>
<evidence type="ECO:0000313" key="1">
    <source>
        <dbReference type="EMBL" id="OMO95156.1"/>
    </source>
</evidence>
<proteinExistence type="predicted"/>
<reference evidence="1 2" key="1">
    <citation type="submission" date="2013-09" db="EMBL/GenBank/DDBJ databases">
        <title>Corchorus capsularis genome sequencing.</title>
        <authorList>
            <person name="Alam M."/>
            <person name="Haque M.S."/>
            <person name="Islam M.S."/>
            <person name="Emdad E.M."/>
            <person name="Islam M.M."/>
            <person name="Ahmed B."/>
            <person name="Halim A."/>
            <person name="Hossen Q.M.M."/>
            <person name="Hossain M.Z."/>
            <person name="Ahmed R."/>
            <person name="Khan M.M."/>
            <person name="Islam R."/>
            <person name="Rashid M.M."/>
            <person name="Khan S.A."/>
            <person name="Rahman M.S."/>
            <person name="Alam M."/>
        </authorList>
    </citation>
    <scope>NUCLEOTIDE SEQUENCE [LARGE SCALE GENOMIC DNA]</scope>
    <source>
        <strain evidence="2">cv. CVL-1</strain>
        <tissue evidence="1">Whole seedling</tissue>
    </source>
</reference>
<accession>A0A1R3JJX1</accession>
<name>A0A1R3JJX1_COCAP</name>
<keyword evidence="2" id="KW-1185">Reference proteome</keyword>
<organism evidence="1 2">
    <name type="scientific">Corchorus capsularis</name>
    <name type="common">Jute</name>
    <dbReference type="NCBI Taxonomy" id="210143"/>
    <lineage>
        <taxon>Eukaryota</taxon>
        <taxon>Viridiplantae</taxon>
        <taxon>Streptophyta</taxon>
        <taxon>Embryophyta</taxon>
        <taxon>Tracheophyta</taxon>
        <taxon>Spermatophyta</taxon>
        <taxon>Magnoliopsida</taxon>
        <taxon>eudicotyledons</taxon>
        <taxon>Gunneridae</taxon>
        <taxon>Pentapetalae</taxon>
        <taxon>rosids</taxon>
        <taxon>malvids</taxon>
        <taxon>Malvales</taxon>
        <taxon>Malvaceae</taxon>
        <taxon>Grewioideae</taxon>
        <taxon>Apeibeae</taxon>
        <taxon>Corchorus</taxon>
    </lineage>
</organism>
<gene>
    <name evidence="1" type="ORF">CCACVL1_05539</name>
</gene>
<dbReference type="Gramene" id="OMO95156">
    <property type="protein sequence ID" value="OMO95156"/>
    <property type="gene ID" value="CCACVL1_05539"/>
</dbReference>
<comment type="caution">
    <text evidence="1">The sequence shown here is derived from an EMBL/GenBank/DDBJ whole genome shotgun (WGS) entry which is preliminary data.</text>
</comment>
<evidence type="ECO:0000313" key="2">
    <source>
        <dbReference type="Proteomes" id="UP000188268"/>
    </source>
</evidence>